<gene>
    <name evidence="9" type="ORF">KK488_10460</name>
</gene>
<comment type="caution">
    <text evidence="9">The sequence shown here is derived from an EMBL/GenBank/DDBJ whole genome shotgun (WGS) entry which is preliminary data.</text>
</comment>
<accession>A0A9X1DC12</accession>
<dbReference type="EMBL" id="JAHGAW010000006">
    <property type="protein sequence ID" value="MBT2187367.1"/>
    <property type="molecule type" value="Genomic_DNA"/>
</dbReference>
<dbReference type="GO" id="GO:0004497">
    <property type="term" value="F:monooxygenase activity"/>
    <property type="evidence" value="ECO:0007669"/>
    <property type="project" value="UniProtKB-KW"/>
</dbReference>
<evidence type="ECO:0000256" key="1">
    <source>
        <dbReference type="ARBA" id="ARBA00001974"/>
    </source>
</evidence>
<dbReference type="InterPro" id="IPR050775">
    <property type="entry name" value="FAD-binding_Monooxygenases"/>
</dbReference>
<dbReference type="RefSeq" id="WP_214623251.1">
    <property type="nucleotide sequence ID" value="NZ_JAHGAW010000006.1"/>
</dbReference>
<keyword evidence="4" id="KW-0274">FAD</keyword>
<keyword evidence="5" id="KW-0521">NADP</keyword>
<evidence type="ECO:0000256" key="7">
    <source>
        <dbReference type="ARBA" id="ARBA00023033"/>
    </source>
</evidence>
<feature type="domain" description="FAD/NAD(P)-binding" evidence="8">
    <location>
        <begin position="9"/>
        <end position="234"/>
    </location>
</feature>
<sequence length="536" mass="60413">MTDTAQEFDAVVIGAGFAGIYMLHKLRQQGLRVRLFEAGDGPGGAWYWNRYPGARCDSESYFYCYFFSDEILQEWSWSERFPAQPEIERYLNYVSDKLDLRKDMTFGARVTTAAYDEQANRWTVETSAGDKVTARYVVTAIGGLTSTAANLPDIPGVKDFQGEWYHTGHWPREGVDFRGKRVGVLGTGSTGIQAVPVIAETAGHLTVFQRTPAYIMPAKNHPLTEEYNAQIKANYPEIRAKVKTHWGGQPYDAPAYSFEEVTPEQALALQEEYWNNGGLRVIQLFKEGTRLPAAREFMENFFREKVRSIVKDPAKAEILEPKGYPMGAKRIALDTNYYETFNLPHVDVVDVRKTPITRITEKGILVGDTEYPLDVIVFATGYDAVTGPFRAMDIRGRGGMQLRERLDDGPRSYLGMSFYGFPNLLAVSGPANPALSTNVPASIEHDVEWISDIVDYAEKNGFKTIEPTEQAEDDWTEETQAKARGSVFDQADSWQYGSNVPGKPRRFLIWLGGLHTFRDRCAEVTREGYKGFTFTK</sequence>
<proteinExistence type="inferred from homology"/>
<dbReference type="PANTHER" id="PTHR43098">
    <property type="entry name" value="L-ORNITHINE N(5)-MONOOXYGENASE-RELATED"/>
    <property type="match status" value="1"/>
</dbReference>
<dbReference type="InterPro" id="IPR036188">
    <property type="entry name" value="FAD/NAD-bd_sf"/>
</dbReference>
<keyword evidence="6" id="KW-0560">Oxidoreductase</keyword>
<evidence type="ECO:0000313" key="9">
    <source>
        <dbReference type="EMBL" id="MBT2187367.1"/>
    </source>
</evidence>
<name>A0A9X1DC12_9SPHN</name>
<dbReference type="InterPro" id="IPR023753">
    <property type="entry name" value="FAD/NAD-binding_dom"/>
</dbReference>
<dbReference type="AlphaFoldDB" id="A0A9X1DC12"/>
<dbReference type="SUPFAM" id="SSF51905">
    <property type="entry name" value="FAD/NAD(P)-binding domain"/>
    <property type="match status" value="2"/>
</dbReference>
<evidence type="ECO:0000313" key="10">
    <source>
        <dbReference type="Proteomes" id="UP001138757"/>
    </source>
</evidence>
<dbReference type="Gene3D" id="3.50.50.60">
    <property type="entry name" value="FAD/NAD(P)-binding domain"/>
    <property type="match status" value="2"/>
</dbReference>
<evidence type="ECO:0000256" key="6">
    <source>
        <dbReference type="ARBA" id="ARBA00023002"/>
    </source>
</evidence>
<dbReference type="Proteomes" id="UP001138757">
    <property type="component" value="Unassembled WGS sequence"/>
</dbReference>
<evidence type="ECO:0000256" key="2">
    <source>
        <dbReference type="ARBA" id="ARBA00010139"/>
    </source>
</evidence>
<evidence type="ECO:0000256" key="5">
    <source>
        <dbReference type="ARBA" id="ARBA00022857"/>
    </source>
</evidence>
<protein>
    <submittedName>
        <fullName evidence="9">NAD(P)/FAD-dependent oxidoreductase</fullName>
    </submittedName>
</protein>
<dbReference type="PANTHER" id="PTHR43098:SF3">
    <property type="entry name" value="L-ORNITHINE N(5)-MONOOXYGENASE-RELATED"/>
    <property type="match status" value="1"/>
</dbReference>
<keyword evidence="7" id="KW-0503">Monooxygenase</keyword>
<evidence type="ECO:0000256" key="3">
    <source>
        <dbReference type="ARBA" id="ARBA00022630"/>
    </source>
</evidence>
<organism evidence="9 10">
    <name type="scientific">Sphingobium nicotianae</name>
    <dbReference type="NCBI Taxonomy" id="2782607"/>
    <lineage>
        <taxon>Bacteria</taxon>
        <taxon>Pseudomonadati</taxon>
        <taxon>Pseudomonadota</taxon>
        <taxon>Alphaproteobacteria</taxon>
        <taxon>Sphingomonadales</taxon>
        <taxon>Sphingomonadaceae</taxon>
        <taxon>Sphingobium</taxon>
    </lineage>
</organism>
<comment type="cofactor">
    <cofactor evidence="1">
        <name>FAD</name>
        <dbReference type="ChEBI" id="CHEBI:57692"/>
    </cofactor>
</comment>
<keyword evidence="10" id="KW-1185">Reference proteome</keyword>
<evidence type="ECO:0000259" key="8">
    <source>
        <dbReference type="Pfam" id="PF07992"/>
    </source>
</evidence>
<dbReference type="Pfam" id="PF07992">
    <property type="entry name" value="Pyr_redox_2"/>
    <property type="match status" value="1"/>
</dbReference>
<comment type="similarity">
    <text evidence="2">Belongs to the FAD-binding monooxygenase family.</text>
</comment>
<keyword evidence="3" id="KW-0285">Flavoprotein</keyword>
<evidence type="ECO:0000256" key="4">
    <source>
        <dbReference type="ARBA" id="ARBA00022827"/>
    </source>
</evidence>
<reference evidence="9" key="1">
    <citation type="submission" date="2021-05" db="EMBL/GenBank/DDBJ databases">
        <title>Genome of Sphingobium sp. strain.</title>
        <authorList>
            <person name="Fan R."/>
        </authorList>
    </citation>
    <scope>NUCLEOTIDE SEQUENCE</scope>
    <source>
        <strain evidence="9">H33</strain>
    </source>
</reference>